<organism evidence="1 2">
    <name type="scientific">Petrolisthes manimaculis</name>
    <dbReference type="NCBI Taxonomy" id="1843537"/>
    <lineage>
        <taxon>Eukaryota</taxon>
        <taxon>Metazoa</taxon>
        <taxon>Ecdysozoa</taxon>
        <taxon>Arthropoda</taxon>
        <taxon>Crustacea</taxon>
        <taxon>Multicrustacea</taxon>
        <taxon>Malacostraca</taxon>
        <taxon>Eumalacostraca</taxon>
        <taxon>Eucarida</taxon>
        <taxon>Decapoda</taxon>
        <taxon>Pleocyemata</taxon>
        <taxon>Anomura</taxon>
        <taxon>Galatheoidea</taxon>
        <taxon>Porcellanidae</taxon>
        <taxon>Petrolisthes</taxon>
    </lineage>
</organism>
<dbReference type="EMBL" id="JAWZYT010000309">
    <property type="protein sequence ID" value="KAK4324970.1"/>
    <property type="molecule type" value="Genomic_DNA"/>
</dbReference>
<evidence type="ECO:0000313" key="2">
    <source>
        <dbReference type="Proteomes" id="UP001292094"/>
    </source>
</evidence>
<name>A0AAE1QEY4_9EUCA</name>
<reference evidence="1" key="1">
    <citation type="submission" date="2023-11" db="EMBL/GenBank/DDBJ databases">
        <title>Genome assemblies of two species of porcelain crab, Petrolisthes cinctipes and Petrolisthes manimaculis (Anomura: Porcellanidae).</title>
        <authorList>
            <person name="Angst P."/>
        </authorList>
    </citation>
    <scope>NUCLEOTIDE SEQUENCE</scope>
    <source>
        <strain evidence="1">PB745_02</strain>
        <tissue evidence="1">Gill</tissue>
    </source>
</reference>
<gene>
    <name evidence="1" type="ORF">Pmani_004428</name>
</gene>
<keyword evidence="2" id="KW-1185">Reference proteome</keyword>
<sequence>MQAGIVGIQASPTQACGGFGGGDVGGGGVDVGRGVGSEGDVGSGGVGGGEGYNGYHPGATNHPNLVCKLVGVDVGRSGRVGGWGPLPSELVVVLRYWYMEGVAAAQSYQTQHHGHHHQELLSPNPSMHTLCLLTLSDAPRNDGFIATSS</sequence>
<dbReference type="Proteomes" id="UP001292094">
    <property type="component" value="Unassembled WGS sequence"/>
</dbReference>
<proteinExistence type="predicted"/>
<dbReference type="AlphaFoldDB" id="A0AAE1QEY4"/>
<evidence type="ECO:0000313" key="1">
    <source>
        <dbReference type="EMBL" id="KAK4324970.1"/>
    </source>
</evidence>
<comment type="caution">
    <text evidence="1">The sequence shown here is derived from an EMBL/GenBank/DDBJ whole genome shotgun (WGS) entry which is preliminary data.</text>
</comment>
<protein>
    <submittedName>
        <fullName evidence="1">Uncharacterized protein</fullName>
    </submittedName>
</protein>
<accession>A0AAE1QEY4</accession>